<evidence type="ECO:0000313" key="2">
    <source>
        <dbReference type="EMBL" id="AMW35170.1"/>
    </source>
</evidence>
<reference evidence="2 3" key="1">
    <citation type="submission" date="2016-02" db="EMBL/GenBank/DDBJ databases">
        <title>Complete Genome of H5569, the type strain of the newly described species Haematospirillium jordaniae.</title>
        <authorList>
            <person name="Nicholson A.C."/>
            <person name="Humrighouse B.W."/>
            <person name="Loparov V."/>
            <person name="McQuiston J.R."/>
        </authorList>
    </citation>
    <scope>NUCLEOTIDE SEQUENCE [LARGE SCALE GENOMIC DNA]</scope>
    <source>
        <strain evidence="2 3">H5569</strain>
    </source>
</reference>
<dbReference type="PANTHER" id="PTHR47918:SF1">
    <property type="entry name" value="DNA-BINDING PROTEIN FIS"/>
    <property type="match status" value="1"/>
</dbReference>
<dbReference type="EMBL" id="CP014525">
    <property type="protein sequence ID" value="AMW35170.1"/>
    <property type="molecule type" value="Genomic_DNA"/>
</dbReference>
<proteinExistence type="predicted"/>
<dbReference type="Pfam" id="PF02954">
    <property type="entry name" value="HTH_8"/>
    <property type="match status" value="1"/>
</dbReference>
<dbReference type="InterPro" id="IPR009057">
    <property type="entry name" value="Homeodomain-like_sf"/>
</dbReference>
<dbReference type="GO" id="GO:0043565">
    <property type="term" value="F:sequence-specific DNA binding"/>
    <property type="evidence" value="ECO:0007669"/>
    <property type="project" value="InterPro"/>
</dbReference>
<dbReference type="AlphaFoldDB" id="A0A143DF71"/>
<dbReference type="PRINTS" id="PR01590">
    <property type="entry name" value="HTHFIS"/>
</dbReference>
<organism evidence="2 3">
    <name type="scientific">Haematospirillum jordaniae</name>
    <dbReference type="NCBI Taxonomy" id="1549855"/>
    <lineage>
        <taxon>Bacteria</taxon>
        <taxon>Pseudomonadati</taxon>
        <taxon>Pseudomonadota</taxon>
        <taxon>Alphaproteobacteria</taxon>
        <taxon>Rhodospirillales</taxon>
        <taxon>Novispirillaceae</taxon>
        <taxon>Haematospirillum</taxon>
    </lineage>
</organism>
<accession>A0A143DF71</accession>
<evidence type="ECO:0000313" key="3">
    <source>
        <dbReference type="Proteomes" id="UP000076066"/>
    </source>
</evidence>
<dbReference type="RefSeq" id="WP_066135514.1">
    <property type="nucleotide sequence ID" value="NZ_CP014525.1"/>
</dbReference>
<dbReference type="STRING" id="1549855.AY555_08280"/>
<dbReference type="Gene3D" id="1.10.10.60">
    <property type="entry name" value="Homeodomain-like"/>
    <property type="match status" value="1"/>
</dbReference>
<protein>
    <recommendedName>
        <fullName evidence="1">DNA binding HTH domain-containing protein</fullName>
    </recommendedName>
</protein>
<dbReference type="InterPro" id="IPR050207">
    <property type="entry name" value="Trans_regulatory_Fis"/>
</dbReference>
<sequence length="132" mass="13756">MVSHACPVDGLSSSGLASGMLNKNSSDESDSALPSCHGAEDCAAVVLPIQVEGLAEAVQRSLAAYFAMHKDGLPPAGLYDRLLSEFERPLLTLALDATGGNQLRAAALLGLNRNTLRKKIRALSISPVRGSV</sequence>
<name>A0A143DF71_9PROT</name>
<evidence type="ECO:0000259" key="1">
    <source>
        <dbReference type="Pfam" id="PF02954"/>
    </source>
</evidence>
<dbReference type="InterPro" id="IPR002197">
    <property type="entry name" value="HTH_Fis"/>
</dbReference>
<dbReference type="SUPFAM" id="SSF46689">
    <property type="entry name" value="Homeodomain-like"/>
    <property type="match status" value="1"/>
</dbReference>
<dbReference type="GeneID" id="53317153"/>
<dbReference type="Proteomes" id="UP000076066">
    <property type="component" value="Chromosome"/>
</dbReference>
<gene>
    <name evidence="2" type="ORF">AY555_08280</name>
</gene>
<feature type="domain" description="DNA binding HTH" evidence="1">
    <location>
        <begin position="83"/>
        <end position="122"/>
    </location>
</feature>
<dbReference type="KEGG" id="hjo:AY555_08280"/>
<dbReference type="PANTHER" id="PTHR47918">
    <property type="entry name" value="DNA-BINDING PROTEIN FIS"/>
    <property type="match status" value="1"/>
</dbReference>
<keyword evidence="3" id="KW-1185">Reference proteome</keyword>